<dbReference type="GO" id="GO:0016020">
    <property type="term" value="C:membrane"/>
    <property type="evidence" value="ECO:0007669"/>
    <property type="project" value="UniProtKB-SubCell"/>
</dbReference>
<dbReference type="Pfam" id="PF14378">
    <property type="entry name" value="PAP2_3"/>
    <property type="match status" value="1"/>
</dbReference>
<evidence type="ECO:0000256" key="3">
    <source>
        <dbReference type="ARBA" id="ARBA00022989"/>
    </source>
</evidence>
<feature type="transmembrane region" description="Helical" evidence="6">
    <location>
        <begin position="264"/>
        <end position="285"/>
    </location>
</feature>
<sequence>MATAELPDRDLPAAAESRAREGLTTREPDVLSELETEFKHTRARVFAMVLRYLAQPRWWVELAIIGGLYAGYSAIRNSVGEVTNSAFANGVDILRLEDDWHMALERPLNDLLVHTRWLADVSSLHYASFHFIVTPAVLIWLYVCHRTQYRRASSILIVTTLLALIGFYLVPTAPPRMLGHQGFVDIMSLTSSWGWWPASGAPGSDAISNQFAAMPSLHCAWATWCGVTVYLLARRNWVRILAACYPFSTFFVVMGTGNHYLLDVIAGLVTLAAGTAIIYALWYAWRRSVLVAEERVRLGQ</sequence>
<dbReference type="Proteomes" id="UP000186218">
    <property type="component" value="Unassembled WGS sequence"/>
</dbReference>
<reference evidence="8 9" key="1">
    <citation type="submission" date="2017-01" db="EMBL/GenBank/DDBJ databases">
        <authorList>
            <person name="Mah S.A."/>
            <person name="Swanson W.J."/>
            <person name="Moy G.W."/>
            <person name="Vacquier V.D."/>
        </authorList>
    </citation>
    <scope>NUCLEOTIDE SEQUENCE [LARGE SCALE GENOMIC DNA]</scope>
    <source>
        <strain evidence="8 9">CPCC 203464</strain>
    </source>
</reference>
<feature type="domain" description="Inositolphosphotransferase Aur1/Ipt1" evidence="7">
    <location>
        <begin position="92"/>
        <end position="276"/>
    </location>
</feature>
<dbReference type="Gene3D" id="1.20.144.10">
    <property type="entry name" value="Phosphatidic acid phosphatase type 2/haloperoxidase"/>
    <property type="match status" value="1"/>
</dbReference>
<dbReference type="AlphaFoldDB" id="A0A1N7HB33"/>
<dbReference type="PANTHER" id="PTHR31310:SF7">
    <property type="entry name" value="PA-PHOSPHATASE RELATED-FAMILY PROTEIN DDB_G0268928"/>
    <property type="match status" value="1"/>
</dbReference>
<dbReference type="RefSeq" id="WP_076482695.1">
    <property type="nucleotide sequence ID" value="NZ_FTNT01000014.1"/>
</dbReference>
<comment type="subcellular location">
    <subcellularLocation>
        <location evidence="1">Membrane</location>
        <topology evidence="1">Multi-pass membrane protein</topology>
    </subcellularLocation>
</comment>
<name>A0A1N7HB33_9NOCA</name>
<evidence type="ECO:0000256" key="5">
    <source>
        <dbReference type="SAM" id="MobiDB-lite"/>
    </source>
</evidence>
<evidence type="ECO:0000259" key="7">
    <source>
        <dbReference type="Pfam" id="PF14378"/>
    </source>
</evidence>
<evidence type="ECO:0000256" key="4">
    <source>
        <dbReference type="ARBA" id="ARBA00023136"/>
    </source>
</evidence>
<dbReference type="STRING" id="1344003.SAMN05445060_3894"/>
<dbReference type="InterPro" id="IPR026841">
    <property type="entry name" value="Aur1/Ipt1"/>
</dbReference>
<gene>
    <name evidence="8" type="ORF">SAMN05445060_3894</name>
</gene>
<evidence type="ECO:0000313" key="8">
    <source>
        <dbReference type="EMBL" id="SIS22094.1"/>
    </source>
</evidence>
<dbReference type="PANTHER" id="PTHR31310">
    <property type="match status" value="1"/>
</dbReference>
<keyword evidence="9" id="KW-1185">Reference proteome</keyword>
<feature type="transmembrane region" description="Helical" evidence="6">
    <location>
        <begin position="58"/>
        <end position="75"/>
    </location>
</feature>
<keyword evidence="4 6" id="KW-0472">Membrane</keyword>
<keyword evidence="3 6" id="KW-1133">Transmembrane helix</keyword>
<dbReference type="CDD" id="cd03386">
    <property type="entry name" value="PAP2_Aur1_like"/>
    <property type="match status" value="1"/>
</dbReference>
<evidence type="ECO:0000256" key="2">
    <source>
        <dbReference type="ARBA" id="ARBA00022692"/>
    </source>
</evidence>
<proteinExistence type="predicted"/>
<dbReference type="InterPro" id="IPR052185">
    <property type="entry name" value="IPC_Synthase-Related"/>
</dbReference>
<feature type="transmembrane region" description="Helical" evidence="6">
    <location>
        <begin position="240"/>
        <end position="258"/>
    </location>
</feature>
<feature type="transmembrane region" description="Helical" evidence="6">
    <location>
        <begin position="155"/>
        <end position="173"/>
    </location>
</feature>
<evidence type="ECO:0000256" key="6">
    <source>
        <dbReference type="SAM" id="Phobius"/>
    </source>
</evidence>
<evidence type="ECO:0000313" key="9">
    <source>
        <dbReference type="Proteomes" id="UP000186218"/>
    </source>
</evidence>
<feature type="transmembrane region" description="Helical" evidence="6">
    <location>
        <begin position="124"/>
        <end position="143"/>
    </location>
</feature>
<dbReference type="EMBL" id="FTNT01000014">
    <property type="protein sequence ID" value="SIS22094.1"/>
    <property type="molecule type" value="Genomic_DNA"/>
</dbReference>
<dbReference type="OrthoDB" id="5241565at2"/>
<feature type="region of interest" description="Disordered" evidence="5">
    <location>
        <begin position="1"/>
        <end position="26"/>
    </location>
</feature>
<protein>
    <submittedName>
        <fullName evidence="8">PAP2 superfamily protein</fullName>
    </submittedName>
</protein>
<keyword evidence="2 6" id="KW-0812">Transmembrane</keyword>
<organism evidence="8 9">
    <name type="scientific">Williamsia sterculiae</name>
    <dbReference type="NCBI Taxonomy" id="1344003"/>
    <lineage>
        <taxon>Bacteria</taxon>
        <taxon>Bacillati</taxon>
        <taxon>Actinomycetota</taxon>
        <taxon>Actinomycetes</taxon>
        <taxon>Mycobacteriales</taxon>
        <taxon>Nocardiaceae</taxon>
        <taxon>Williamsia</taxon>
    </lineage>
</organism>
<evidence type="ECO:0000256" key="1">
    <source>
        <dbReference type="ARBA" id="ARBA00004141"/>
    </source>
</evidence>
<feature type="transmembrane region" description="Helical" evidence="6">
    <location>
        <begin position="212"/>
        <end position="233"/>
    </location>
</feature>
<accession>A0A1N7HB33</accession>